<evidence type="ECO:0000256" key="5">
    <source>
        <dbReference type="ARBA" id="ARBA00022741"/>
    </source>
</evidence>
<feature type="transmembrane region" description="Helical" evidence="10">
    <location>
        <begin position="706"/>
        <end position="726"/>
    </location>
</feature>
<dbReference type="EMBL" id="ML977796">
    <property type="protein sequence ID" value="KAF1992793.1"/>
    <property type="molecule type" value="Genomic_DNA"/>
</dbReference>
<dbReference type="FunFam" id="3.40.50.300:FF:000054">
    <property type="entry name" value="ABC multidrug transporter atrF"/>
    <property type="match status" value="1"/>
</dbReference>
<dbReference type="Pfam" id="PF14510">
    <property type="entry name" value="ABC_trans_N"/>
    <property type="match status" value="1"/>
</dbReference>
<dbReference type="InterPro" id="IPR010929">
    <property type="entry name" value="PDR_CDR_ABC"/>
</dbReference>
<dbReference type="InterPro" id="IPR029481">
    <property type="entry name" value="ABC_trans_N"/>
</dbReference>
<feature type="region of interest" description="Disordered" evidence="9">
    <location>
        <begin position="8"/>
        <end position="36"/>
    </location>
</feature>
<dbReference type="CDD" id="cd03232">
    <property type="entry name" value="ABCG_PDR_domain2"/>
    <property type="match status" value="1"/>
</dbReference>
<keyword evidence="13" id="KW-1185">Reference proteome</keyword>
<dbReference type="Proteomes" id="UP000799779">
    <property type="component" value="Unassembled WGS sequence"/>
</dbReference>
<keyword evidence="6" id="KW-0067">ATP-binding</keyword>
<gene>
    <name evidence="12" type="ORF">P154DRAFT_595226</name>
</gene>
<evidence type="ECO:0000256" key="9">
    <source>
        <dbReference type="SAM" id="MobiDB-lite"/>
    </source>
</evidence>
<dbReference type="InterPro" id="IPR003593">
    <property type="entry name" value="AAA+_ATPase"/>
</dbReference>
<feature type="domain" description="ABC transporter" evidence="11">
    <location>
        <begin position="801"/>
        <end position="1045"/>
    </location>
</feature>
<evidence type="ECO:0000313" key="12">
    <source>
        <dbReference type="EMBL" id="KAF1992793.1"/>
    </source>
</evidence>
<sequence length="1442" mass="161903">MHLHVAYRHSHTAHVTHEGTSGAFHPQLGSNLDPKSPPFDARAWTKDFIRLRDSDANSAPTRALGVAFKNLNVSGSTTGEQFQESAGNILLAIARDLMRLVSKSSRHGSRVDILHDFEGVIEKGEMLLVLGPPGSGCSTFLKTLSFQTADVEVGSDAYINYRGIDSKMIRTAFRGDVLYNAELDNHLGHLSVGETLEFASRAHSVKHIPEGCSRRQFDLMNRDVMMAIFGLNHAVNTRVGDDVIRGVSGGERKRVSIAEAALTRAKLQCWDNSTRGLDSANAINFCQYLRLQADLLDIASAVTIYQAPQAAYDLFDKVTVIYKGRQIFFGRRSEAKGYFEDLGFHCPDRQTVPDFLTSMTSPHELLVKPGFEHSVPRTPMDFVQRWSESKQRLDLTREIEVYEENHPWQERMVEYQRSRQLEQARVQRAGSPYIISYAQQVTLTFWRAWRRLLADPGFTIASLFFNLIMALILGSMFYNLKQDTSSFYYRSGIIFFSLMFNAFASQLEVLTIYAERPVVEKQNRYALYHQSTQAIASYLCDLPYKIANMLVFNILVYFMSHLRREAGAFFFFCLVTLLATLAQSAIFRTLASITRTSDQAMIPSALLGLGLMIYTGFTMPTAYMPGWSRWMGYINPLAYSFEALMANEFHDRVFECAAMVPQGPGYEDLPAMSQICSVVGAEPGSSLVDGDRYLNLAFAYSNTNRWRNVGVLCAFMVFFFATYLFAAEQAKPARTRGEVLIFRRGTMPSTISSENMALKSLDPGRHAQEHGGQSVIAETKVKSAEDGAAGAARFSAGTSVFHWEDLCYDIKIKGGKERRILDNIDGWVKPGVATILMGVSGAGKTTLLDVLASRVSIGVISGDVLINGAPTDATFQHQVGYVQQQDLHLSTMTVREALEFSAILRQASHFSRKDKLQYVDYVIDALEMQEFAEAVIGVPGVGLNVEQRKRLTIAVELAARPQLLVFFDEPTSGLDSQTSWAISVLIKKLANTGQAVLCTVHQPSVILFSQFDRLLLIAPGGKTVYFGDLGPGSSTLINYFERNGAPKIGVDANPAEWMLEMIKTSQDGPEGTEWNQIWRTSPEYMSVKEELTRLRRLALIQSPKDSGLGHRRPEFVSSFYVQFREVMVRTAKYFWRSPAYLWSKTILVALSSLYLGFSYSADNSIQGLQNQLWAIFMFLVLFININEQIMPTFVTQRNLFESRERPSKIYRWHVFILSNIMIELFWNSLMAVIMYFCWYYPVGFVRNTVAEDQTIRGFLVFLFLWAYLLLTSTFAHLAITWIDLPEVAGVLTSLLWMLCILFCGIGVPPADLPAFWIFMYRASPATYLVGGLMSTAVANTDVVCADYEVLHLSPPPTSNMTCGDFLGPFADTAGGRVLTPGALDTCGYCPLATTNDFLARFNLSFDTRWRDFGIVWVYILFNIVAALGLYWFVRVPKSKRSR</sequence>
<comment type="subcellular location">
    <subcellularLocation>
        <location evidence="1">Membrane</location>
        <topology evidence="1">Multi-pass membrane protein</topology>
    </subcellularLocation>
</comment>
<keyword evidence="3" id="KW-0813">Transport</keyword>
<dbReference type="InterPro" id="IPR027417">
    <property type="entry name" value="P-loop_NTPase"/>
</dbReference>
<reference evidence="12" key="1">
    <citation type="journal article" date="2020" name="Stud. Mycol.">
        <title>101 Dothideomycetes genomes: a test case for predicting lifestyles and emergence of pathogens.</title>
        <authorList>
            <person name="Haridas S."/>
            <person name="Albert R."/>
            <person name="Binder M."/>
            <person name="Bloem J."/>
            <person name="Labutti K."/>
            <person name="Salamov A."/>
            <person name="Andreopoulos B."/>
            <person name="Baker S."/>
            <person name="Barry K."/>
            <person name="Bills G."/>
            <person name="Bluhm B."/>
            <person name="Cannon C."/>
            <person name="Castanera R."/>
            <person name="Culley D."/>
            <person name="Daum C."/>
            <person name="Ezra D."/>
            <person name="Gonzalez J."/>
            <person name="Henrissat B."/>
            <person name="Kuo A."/>
            <person name="Liang C."/>
            <person name="Lipzen A."/>
            <person name="Lutzoni F."/>
            <person name="Magnuson J."/>
            <person name="Mondo S."/>
            <person name="Nolan M."/>
            <person name="Ohm R."/>
            <person name="Pangilinan J."/>
            <person name="Park H.-J."/>
            <person name="Ramirez L."/>
            <person name="Alfaro M."/>
            <person name="Sun H."/>
            <person name="Tritt A."/>
            <person name="Yoshinaga Y."/>
            <person name="Zwiers L.-H."/>
            <person name="Turgeon B."/>
            <person name="Goodwin S."/>
            <person name="Spatafora J."/>
            <person name="Crous P."/>
            <person name="Grigoriev I."/>
        </authorList>
    </citation>
    <scope>NUCLEOTIDE SEQUENCE</scope>
    <source>
        <strain evidence="12">CBS 123094</strain>
    </source>
</reference>
<dbReference type="InterPro" id="IPR003439">
    <property type="entry name" value="ABC_transporter-like_ATP-bd"/>
</dbReference>
<name>A0A6A5VTH1_9PLEO</name>
<dbReference type="InterPro" id="IPR034003">
    <property type="entry name" value="ABCG_PDR_2"/>
</dbReference>
<evidence type="ECO:0000256" key="10">
    <source>
        <dbReference type="SAM" id="Phobius"/>
    </source>
</evidence>
<accession>A0A6A5VTH1</accession>
<protein>
    <submittedName>
        <fullName evidence="12">Multidrug resistance protein CDR1</fullName>
    </submittedName>
</protein>
<feature type="transmembrane region" description="Helical" evidence="10">
    <location>
        <begin position="566"/>
        <end position="590"/>
    </location>
</feature>
<dbReference type="GO" id="GO:0016020">
    <property type="term" value="C:membrane"/>
    <property type="evidence" value="ECO:0007669"/>
    <property type="project" value="UniProtKB-SubCell"/>
</dbReference>
<dbReference type="PROSITE" id="PS50893">
    <property type="entry name" value="ABC_TRANSPORTER_2"/>
    <property type="match status" value="2"/>
</dbReference>
<dbReference type="InterPro" id="IPR013525">
    <property type="entry name" value="ABC2_TM"/>
</dbReference>
<feature type="domain" description="ABC transporter" evidence="11">
    <location>
        <begin position="98"/>
        <end position="348"/>
    </location>
</feature>
<dbReference type="Pfam" id="PF06422">
    <property type="entry name" value="PDR_CDR"/>
    <property type="match status" value="1"/>
</dbReference>
<evidence type="ECO:0000256" key="2">
    <source>
        <dbReference type="ARBA" id="ARBA00006012"/>
    </source>
</evidence>
<dbReference type="Pfam" id="PF00005">
    <property type="entry name" value="ABC_tran"/>
    <property type="match status" value="2"/>
</dbReference>
<feature type="transmembrane region" description="Helical" evidence="10">
    <location>
        <begin position="1258"/>
        <end position="1282"/>
    </location>
</feature>
<feature type="transmembrane region" description="Helical" evidence="10">
    <location>
        <begin position="492"/>
        <end position="514"/>
    </location>
</feature>
<evidence type="ECO:0000256" key="8">
    <source>
        <dbReference type="ARBA" id="ARBA00023136"/>
    </source>
</evidence>
<evidence type="ECO:0000259" key="11">
    <source>
        <dbReference type="PROSITE" id="PS50893"/>
    </source>
</evidence>
<feature type="transmembrane region" description="Helical" evidence="10">
    <location>
        <begin position="1139"/>
        <end position="1160"/>
    </location>
</feature>
<evidence type="ECO:0000256" key="3">
    <source>
        <dbReference type="ARBA" id="ARBA00022448"/>
    </source>
</evidence>
<dbReference type="Pfam" id="PF01061">
    <property type="entry name" value="ABC2_membrane"/>
    <property type="match status" value="2"/>
</dbReference>
<proteinExistence type="inferred from homology"/>
<comment type="similarity">
    <text evidence="2">Belongs to the ABC transporter superfamily. ABCG family. PDR (TC 3.A.1.205) subfamily.</text>
</comment>
<keyword evidence="7 10" id="KW-1133">Transmembrane helix</keyword>
<feature type="transmembrane region" description="Helical" evidence="10">
    <location>
        <begin position="1214"/>
        <end position="1238"/>
    </location>
</feature>
<evidence type="ECO:0000313" key="13">
    <source>
        <dbReference type="Proteomes" id="UP000799779"/>
    </source>
</evidence>
<feature type="transmembrane region" description="Helical" evidence="10">
    <location>
        <begin position="1172"/>
        <end position="1194"/>
    </location>
</feature>
<evidence type="ECO:0000256" key="7">
    <source>
        <dbReference type="ARBA" id="ARBA00022989"/>
    </source>
</evidence>
<dbReference type="SUPFAM" id="SSF52540">
    <property type="entry name" value="P-loop containing nucleoside triphosphate hydrolases"/>
    <property type="match status" value="2"/>
</dbReference>
<dbReference type="SMART" id="SM00382">
    <property type="entry name" value="AAA"/>
    <property type="match status" value="2"/>
</dbReference>
<dbReference type="InterPro" id="IPR017871">
    <property type="entry name" value="ABC_transporter-like_CS"/>
</dbReference>
<feature type="transmembrane region" description="Helical" evidence="10">
    <location>
        <begin position="1294"/>
        <end position="1318"/>
    </location>
</feature>
<feature type="transmembrane region" description="Helical" evidence="10">
    <location>
        <begin position="1413"/>
        <end position="1433"/>
    </location>
</feature>
<evidence type="ECO:0000256" key="4">
    <source>
        <dbReference type="ARBA" id="ARBA00022692"/>
    </source>
</evidence>
<dbReference type="GO" id="GO:0016887">
    <property type="term" value="F:ATP hydrolysis activity"/>
    <property type="evidence" value="ECO:0007669"/>
    <property type="project" value="InterPro"/>
</dbReference>
<keyword evidence="4 10" id="KW-0812">Transmembrane</keyword>
<evidence type="ECO:0000256" key="6">
    <source>
        <dbReference type="ARBA" id="ARBA00022840"/>
    </source>
</evidence>
<dbReference type="GO" id="GO:0005524">
    <property type="term" value="F:ATP binding"/>
    <property type="evidence" value="ECO:0007669"/>
    <property type="project" value="UniProtKB-KW"/>
</dbReference>
<dbReference type="OrthoDB" id="245989at2759"/>
<organism evidence="12 13">
    <name type="scientific">Amniculicola lignicola CBS 123094</name>
    <dbReference type="NCBI Taxonomy" id="1392246"/>
    <lineage>
        <taxon>Eukaryota</taxon>
        <taxon>Fungi</taxon>
        <taxon>Dikarya</taxon>
        <taxon>Ascomycota</taxon>
        <taxon>Pezizomycotina</taxon>
        <taxon>Dothideomycetes</taxon>
        <taxon>Pleosporomycetidae</taxon>
        <taxon>Pleosporales</taxon>
        <taxon>Amniculicolaceae</taxon>
        <taxon>Amniculicola</taxon>
    </lineage>
</organism>
<evidence type="ECO:0000256" key="1">
    <source>
        <dbReference type="ARBA" id="ARBA00004141"/>
    </source>
</evidence>
<feature type="transmembrane region" description="Helical" evidence="10">
    <location>
        <begin position="535"/>
        <end position="560"/>
    </location>
</feature>
<feature type="transmembrane region" description="Helical" evidence="10">
    <location>
        <begin position="457"/>
        <end position="480"/>
    </location>
</feature>
<dbReference type="PANTHER" id="PTHR19241">
    <property type="entry name" value="ATP-BINDING CASSETTE TRANSPORTER"/>
    <property type="match status" value="1"/>
</dbReference>
<dbReference type="Gene3D" id="3.40.50.300">
    <property type="entry name" value="P-loop containing nucleotide triphosphate hydrolases"/>
    <property type="match status" value="2"/>
</dbReference>
<keyword evidence="5" id="KW-0547">Nucleotide-binding</keyword>
<keyword evidence="8 10" id="KW-0472">Membrane</keyword>
<feature type="transmembrane region" description="Helical" evidence="10">
    <location>
        <begin position="602"/>
        <end position="623"/>
    </location>
</feature>
<dbReference type="PROSITE" id="PS00211">
    <property type="entry name" value="ABC_TRANSPORTER_1"/>
    <property type="match status" value="1"/>
</dbReference>
<dbReference type="GO" id="GO:0140359">
    <property type="term" value="F:ABC-type transporter activity"/>
    <property type="evidence" value="ECO:0007669"/>
    <property type="project" value="InterPro"/>
</dbReference>